<dbReference type="GO" id="GO:0004664">
    <property type="term" value="F:prephenate dehydratase activity"/>
    <property type="evidence" value="ECO:0007669"/>
    <property type="project" value="InterPro"/>
</dbReference>
<keyword evidence="4" id="KW-0456">Lyase</keyword>
<gene>
    <name evidence="8" type="ORF">ISN44_As06g034040</name>
</gene>
<dbReference type="GO" id="GO:0009507">
    <property type="term" value="C:chloroplast"/>
    <property type="evidence" value="ECO:0007669"/>
    <property type="project" value="TreeGrafter"/>
</dbReference>
<sequence length="148" mass="16193">MPTTLPTMTRKERSRCGIADQVAVVNGHSNGSVDLSLVPSKLQQNTNPRLIQPLTITNLSPAPSHGSTLRVAYQGIPGAYFEATAGKTYPKSEAILCDQFDVVFQAVELWIVDRVVFLVENSLGGSKPRELRSPPRSPLSPRSFRSPY</sequence>
<keyword evidence="1" id="KW-0028">Amino-acid biosynthesis</keyword>
<evidence type="ECO:0000259" key="7">
    <source>
        <dbReference type="Pfam" id="PF00800"/>
    </source>
</evidence>
<evidence type="ECO:0000256" key="2">
    <source>
        <dbReference type="ARBA" id="ARBA00023141"/>
    </source>
</evidence>
<proteinExistence type="predicted"/>
<dbReference type="Pfam" id="PF00800">
    <property type="entry name" value="PDT"/>
    <property type="match status" value="1"/>
</dbReference>
<organism evidence="8 9">
    <name type="scientific">Arabidopsis suecica</name>
    <name type="common">Swedish thale-cress</name>
    <name type="synonym">Cardaminopsis suecica</name>
    <dbReference type="NCBI Taxonomy" id="45249"/>
    <lineage>
        <taxon>Eukaryota</taxon>
        <taxon>Viridiplantae</taxon>
        <taxon>Streptophyta</taxon>
        <taxon>Embryophyta</taxon>
        <taxon>Tracheophyta</taxon>
        <taxon>Spermatophyta</taxon>
        <taxon>Magnoliopsida</taxon>
        <taxon>eudicotyledons</taxon>
        <taxon>Gunneridae</taxon>
        <taxon>Pentapetalae</taxon>
        <taxon>rosids</taxon>
        <taxon>malvids</taxon>
        <taxon>Brassicales</taxon>
        <taxon>Brassicaceae</taxon>
        <taxon>Camelineae</taxon>
        <taxon>Arabidopsis</taxon>
    </lineage>
</organism>
<evidence type="ECO:0000256" key="1">
    <source>
        <dbReference type="ARBA" id="ARBA00022605"/>
    </source>
</evidence>
<dbReference type="GO" id="GO:0047769">
    <property type="term" value="F:arogenate dehydratase activity"/>
    <property type="evidence" value="ECO:0007669"/>
    <property type="project" value="TreeGrafter"/>
</dbReference>
<dbReference type="Proteomes" id="UP000694251">
    <property type="component" value="Chromosome 6"/>
</dbReference>
<evidence type="ECO:0000256" key="6">
    <source>
        <dbReference type="SAM" id="MobiDB-lite"/>
    </source>
</evidence>
<name>A0A8T2CLU1_ARASU</name>
<dbReference type="PANTHER" id="PTHR21022:SF21">
    <property type="entry name" value="AROGENATE DEHYDRATASE 5, CHLOROPLASTIC"/>
    <property type="match status" value="1"/>
</dbReference>
<evidence type="ECO:0000256" key="3">
    <source>
        <dbReference type="ARBA" id="ARBA00023222"/>
    </source>
</evidence>
<dbReference type="PANTHER" id="PTHR21022">
    <property type="entry name" value="PREPHENATE DEHYDRATASE P PROTEIN"/>
    <property type="match status" value="1"/>
</dbReference>
<keyword evidence="2" id="KW-0057">Aromatic amino acid biosynthesis</keyword>
<dbReference type="EMBL" id="JAEFBJ010000006">
    <property type="protein sequence ID" value="KAG7599212.1"/>
    <property type="molecule type" value="Genomic_DNA"/>
</dbReference>
<feature type="compositionally biased region" description="Low complexity" evidence="6">
    <location>
        <begin position="139"/>
        <end position="148"/>
    </location>
</feature>
<reference evidence="8 9" key="1">
    <citation type="submission" date="2020-12" db="EMBL/GenBank/DDBJ databases">
        <title>Concerted genomic and epigenomic changes stabilize Arabidopsis allopolyploids.</title>
        <authorList>
            <person name="Chen Z."/>
        </authorList>
    </citation>
    <scope>NUCLEOTIDE SEQUENCE [LARGE SCALE GENOMIC DNA]</scope>
    <source>
        <strain evidence="8">As9502</strain>
        <tissue evidence="8">Leaf</tissue>
    </source>
</reference>
<evidence type="ECO:0000313" key="9">
    <source>
        <dbReference type="Proteomes" id="UP000694251"/>
    </source>
</evidence>
<keyword evidence="9" id="KW-1185">Reference proteome</keyword>
<accession>A0A8T2CLU1</accession>
<feature type="region of interest" description="Disordered" evidence="6">
    <location>
        <begin position="125"/>
        <end position="148"/>
    </location>
</feature>
<dbReference type="AlphaFoldDB" id="A0A8T2CLU1"/>
<dbReference type="OrthoDB" id="1717639at2759"/>
<dbReference type="InterPro" id="IPR001086">
    <property type="entry name" value="Preph_deHydtase"/>
</dbReference>
<evidence type="ECO:0000313" key="8">
    <source>
        <dbReference type="EMBL" id="KAG7599212.1"/>
    </source>
</evidence>
<keyword evidence="3" id="KW-0584">Phenylalanine biosynthesis</keyword>
<feature type="domain" description="Prephenate dehydratase" evidence="7">
    <location>
        <begin position="71"/>
        <end position="126"/>
    </location>
</feature>
<comment type="caution">
    <text evidence="8">The sequence shown here is derived from an EMBL/GenBank/DDBJ whole genome shotgun (WGS) entry which is preliminary data.</text>
</comment>
<protein>
    <recommendedName>
        <fullName evidence="7">Prephenate dehydratase domain-containing protein</fullName>
    </recommendedName>
</protein>
<evidence type="ECO:0000256" key="4">
    <source>
        <dbReference type="ARBA" id="ARBA00023239"/>
    </source>
</evidence>
<evidence type="ECO:0000256" key="5">
    <source>
        <dbReference type="ARBA" id="ARBA00029440"/>
    </source>
</evidence>
<dbReference type="GO" id="GO:0009094">
    <property type="term" value="P:L-phenylalanine biosynthetic process"/>
    <property type="evidence" value="ECO:0007669"/>
    <property type="project" value="UniProtKB-KW"/>
</dbReference>
<comment type="pathway">
    <text evidence="5">Amino-acid biosynthesis.</text>
</comment>